<evidence type="ECO:0000313" key="1">
    <source>
        <dbReference type="EMBL" id="NBI79892.1"/>
    </source>
</evidence>
<name>A0A845RQJ2_9FIRM</name>
<dbReference type="Proteomes" id="UP000446348">
    <property type="component" value="Unassembled WGS sequence"/>
</dbReference>
<evidence type="ECO:0000313" key="2">
    <source>
        <dbReference type="Proteomes" id="UP000446348"/>
    </source>
</evidence>
<dbReference type="EMBL" id="QXWZ01000027">
    <property type="protein sequence ID" value="NBI79892.1"/>
    <property type="molecule type" value="Genomic_DNA"/>
</dbReference>
<comment type="caution">
    <text evidence="1">The sequence shown here is derived from an EMBL/GenBank/DDBJ whole genome shotgun (WGS) entry which is preliminary data.</text>
</comment>
<proteinExistence type="predicted"/>
<dbReference type="RefSeq" id="WP_160210633.1">
    <property type="nucleotide sequence ID" value="NZ_QXWZ01000027.1"/>
</dbReference>
<dbReference type="AlphaFoldDB" id="A0A845RQJ2"/>
<accession>A0A845RQJ2</accession>
<sequence length="211" mass="24512">MIENTSIKSGNQRIGELALRTAQWCNACLYQFLRFIDVCEKPTGGELPWEQGEISSLLQAEKQFLITAVYQTICYLDELQRALQKKDDPSLEALLDAIASKEQREEIRQWRNINEHERDYIKGTGIAQKRHPKNPDAFLSDFFVGVTDGMVYINGNTKEFYLGRIRIDHLLFRLKENHSDILKRTKEIFGTYYYGLTPQDASAYLPQEERP</sequence>
<dbReference type="OrthoDB" id="9903373at2"/>
<organism evidence="1 2">
    <name type="scientific">Anaerotruncus colihominis</name>
    <dbReference type="NCBI Taxonomy" id="169435"/>
    <lineage>
        <taxon>Bacteria</taxon>
        <taxon>Bacillati</taxon>
        <taxon>Bacillota</taxon>
        <taxon>Clostridia</taxon>
        <taxon>Eubacteriales</taxon>
        <taxon>Oscillospiraceae</taxon>
        <taxon>Anaerotruncus</taxon>
    </lineage>
</organism>
<reference evidence="1 2" key="1">
    <citation type="submission" date="2018-08" db="EMBL/GenBank/DDBJ databases">
        <title>Murine metabolic-syndrome-specific gut microbial biobank.</title>
        <authorList>
            <person name="Liu C."/>
        </authorList>
    </citation>
    <scope>NUCLEOTIDE SEQUENCE [LARGE SCALE GENOMIC DNA]</scope>
    <source>
        <strain evidence="1 2">X69</strain>
    </source>
</reference>
<protein>
    <submittedName>
        <fullName evidence="1">Uncharacterized protein</fullName>
    </submittedName>
</protein>
<gene>
    <name evidence="1" type="ORF">D3Z39_13660</name>
</gene>